<sequence>MNFNMKVSPKGKGVVRFIQCWDDNNGIFAYIKTNCPEEVMIHEWETFKSETNNIDYATTNHRWDFGSFKKRIESIGYGMEYISQSGSMDCNILNRAK</sequence>
<proteinExistence type="predicted"/>
<dbReference type="RefSeq" id="WP_104031131.1">
    <property type="nucleotide sequence ID" value="NZ_PRKQ01000005.1"/>
</dbReference>
<comment type="caution">
    <text evidence="1">The sequence shown here is derived from an EMBL/GenBank/DDBJ whole genome shotgun (WGS) entry which is preliminary data.</text>
</comment>
<dbReference type="AlphaFoldDB" id="A0AAP8QES0"/>
<gene>
    <name evidence="1" type="ORF">C4A77_05970</name>
</gene>
<organism evidence="1 2">
    <name type="scientific">Brevibacillus laterosporus</name>
    <name type="common">Bacillus laterosporus</name>
    <dbReference type="NCBI Taxonomy" id="1465"/>
    <lineage>
        <taxon>Bacteria</taxon>
        <taxon>Bacillati</taxon>
        <taxon>Bacillota</taxon>
        <taxon>Bacilli</taxon>
        <taxon>Bacillales</taxon>
        <taxon>Paenibacillaceae</taxon>
        <taxon>Brevibacillus</taxon>
    </lineage>
</organism>
<name>A0AAP8QES0_BRELA</name>
<dbReference type="Proteomes" id="UP000239759">
    <property type="component" value="Unassembled WGS sequence"/>
</dbReference>
<accession>A0AAP8QES0</accession>
<protein>
    <submittedName>
        <fullName evidence="1">Uncharacterized protein</fullName>
    </submittedName>
</protein>
<evidence type="ECO:0000313" key="2">
    <source>
        <dbReference type="Proteomes" id="UP000239759"/>
    </source>
</evidence>
<evidence type="ECO:0000313" key="1">
    <source>
        <dbReference type="EMBL" id="PPB08832.1"/>
    </source>
</evidence>
<dbReference type="EMBL" id="PRKQ01000005">
    <property type="protein sequence ID" value="PPB08832.1"/>
    <property type="molecule type" value="Genomic_DNA"/>
</dbReference>
<reference evidence="1 2" key="1">
    <citation type="submission" date="2018-02" db="EMBL/GenBank/DDBJ databases">
        <title>Comparative analysis of genomes of three Brevibacillus laterosporus strains producers of potent antimicrobials isolated from silage.</title>
        <authorList>
            <person name="Kojic M."/>
            <person name="Miljkovic M."/>
            <person name="Studholme D."/>
            <person name="Filipic B."/>
        </authorList>
    </citation>
    <scope>NUCLEOTIDE SEQUENCE [LARGE SCALE GENOMIC DNA]</scope>
    <source>
        <strain evidence="1 2">BGSP11</strain>
    </source>
</reference>